<feature type="domain" description="PTC1-like winged helix-turn-helix" evidence="3">
    <location>
        <begin position="112"/>
        <end position="194"/>
    </location>
</feature>
<dbReference type="STRING" id="72664.V4MKG4"/>
<evidence type="ECO:0000313" key="4">
    <source>
        <dbReference type="EMBL" id="ESQ31911.1"/>
    </source>
</evidence>
<gene>
    <name evidence="4" type="ORF">EUTSA_v10003991mg</name>
</gene>
<keyword evidence="5" id="KW-1185">Reference proteome</keyword>
<dbReference type="AlphaFoldDB" id="V4MKG4"/>
<dbReference type="Proteomes" id="UP000030689">
    <property type="component" value="Unassembled WGS sequence"/>
</dbReference>
<dbReference type="PANTHER" id="PTHR46740">
    <property type="entry name" value="PROTEIN DYAD"/>
    <property type="match status" value="1"/>
</dbReference>
<organism evidence="4 5">
    <name type="scientific">Eutrema salsugineum</name>
    <name type="common">Saltwater cress</name>
    <name type="synonym">Sisymbrium salsugineum</name>
    <dbReference type="NCBI Taxonomy" id="72664"/>
    <lineage>
        <taxon>Eukaryota</taxon>
        <taxon>Viridiplantae</taxon>
        <taxon>Streptophyta</taxon>
        <taxon>Embryophyta</taxon>
        <taxon>Tracheophyta</taxon>
        <taxon>Spermatophyta</taxon>
        <taxon>Magnoliopsida</taxon>
        <taxon>eudicotyledons</taxon>
        <taxon>Gunneridae</taxon>
        <taxon>Pentapetalae</taxon>
        <taxon>rosids</taxon>
        <taxon>malvids</taxon>
        <taxon>Brassicales</taxon>
        <taxon>Brassicaceae</taxon>
        <taxon>Eutremeae</taxon>
        <taxon>Eutrema</taxon>
    </lineage>
</organism>
<evidence type="ECO:0000313" key="5">
    <source>
        <dbReference type="Proteomes" id="UP000030689"/>
    </source>
</evidence>
<feature type="region of interest" description="Disordered" evidence="2">
    <location>
        <begin position="439"/>
        <end position="470"/>
    </location>
</feature>
<evidence type="ECO:0000259" key="3">
    <source>
        <dbReference type="Pfam" id="PF25874"/>
    </source>
</evidence>
<accession>V4MKG4</accession>
<evidence type="ECO:0000256" key="1">
    <source>
        <dbReference type="SAM" id="Coils"/>
    </source>
</evidence>
<dbReference type="GO" id="GO:0007131">
    <property type="term" value="P:reciprocal meiotic recombination"/>
    <property type="evidence" value="ECO:0007669"/>
    <property type="project" value="InterPro"/>
</dbReference>
<protein>
    <recommendedName>
        <fullName evidence="3">PTC1-like winged helix-turn-helix domain-containing protein</fullName>
    </recommendedName>
</protein>
<evidence type="ECO:0000256" key="2">
    <source>
        <dbReference type="SAM" id="MobiDB-lite"/>
    </source>
</evidence>
<dbReference type="InterPro" id="IPR044221">
    <property type="entry name" value="DYAD/AMEIOTIC1"/>
</dbReference>
<keyword evidence="1" id="KW-0175">Coiled coil</keyword>
<sequence length="525" mass="59872">MSDSSGKAMVKVKLEKEEAGLLVTCGIQKRKRLPRVRPFGDQTENSLVVHENKQPRIATRRFTERIKFEEQTLADMMKEKGVSFGDKSRKFADQRESSLVVHKNKQSRMINRWNSERIKFGEETLAEILKEKGASIETPISRRELRNTARKTIGDTGLLDHLLKHSDGNVTPGGTDRFRRCHNTEGTMQYWLESADLIKIKLESGIRDPNWIPPAWWKIKSESHEPFVVSSKFEEEIEKMKSDIKELVSDLVKIKRESGIPDPNWSPPSRLKIESASYESSAVSSKLREEIDTMKSEIKNLVSKQKLPNHADATEKLLKEFMSWRCMVKELILWKDKVDKQLVAISNMQNNLQANGSTSFSSAPESWEHILQTANLDDFTGNGFEPWDVDADLIDVLPDAVRPDTYSLPPNACKSSFQDQMWFEEQSLLNSEMQRTESCMTRAESRSSNQDKAEVTPGSSMTAGPRSDIDDPNILSQPLLNSLTHIASFWETLYFQEALKELMTWKAKAEQQLTEMSDAVRALQG</sequence>
<dbReference type="PANTHER" id="PTHR46740:SF1">
    <property type="entry name" value="DYAD PROTEIN"/>
    <property type="match status" value="1"/>
</dbReference>
<feature type="compositionally biased region" description="Basic and acidic residues" evidence="2">
    <location>
        <begin position="443"/>
        <end position="454"/>
    </location>
</feature>
<feature type="coiled-coil region" evidence="1">
    <location>
        <begin position="230"/>
        <end position="257"/>
    </location>
</feature>
<dbReference type="EMBL" id="KI517748">
    <property type="protein sequence ID" value="ESQ31911.1"/>
    <property type="molecule type" value="Genomic_DNA"/>
</dbReference>
<name>V4MKG4_EUTSA</name>
<dbReference type="Gramene" id="ESQ31911">
    <property type="protein sequence ID" value="ESQ31911"/>
    <property type="gene ID" value="EUTSA_v10003991mg"/>
</dbReference>
<dbReference type="GO" id="GO:0051177">
    <property type="term" value="P:meiotic sister chromatid cohesion"/>
    <property type="evidence" value="ECO:0007669"/>
    <property type="project" value="InterPro"/>
</dbReference>
<reference evidence="4 5" key="1">
    <citation type="journal article" date="2013" name="Front. Plant Sci.">
        <title>The Reference Genome of the Halophytic Plant Eutrema salsugineum.</title>
        <authorList>
            <person name="Yang R."/>
            <person name="Jarvis D.E."/>
            <person name="Chen H."/>
            <person name="Beilstein M.A."/>
            <person name="Grimwood J."/>
            <person name="Jenkins J."/>
            <person name="Shu S."/>
            <person name="Prochnik S."/>
            <person name="Xin M."/>
            <person name="Ma C."/>
            <person name="Schmutz J."/>
            <person name="Wing R.A."/>
            <person name="Mitchell-Olds T."/>
            <person name="Schumaker K.S."/>
            <person name="Wang X."/>
        </authorList>
    </citation>
    <scope>NUCLEOTIDE SEQUENCE [LARGE SCALE GENOMIC DNA]</scope>
</reference>
<dbReference type="Pfam" id="PF25874">
    <property type="entry name" value="WHD_plant_repro"/>
    <property type="match status" value="1"/>
</dbReference>
<dbReference type="InterPro" id="IPR059080">
    <property type="entry name" value="WHD_PTC1"/>
</dbReference>
<dbReference type="OMA" id="MEETHKD"/>
<proteinExistence type="predicted"/>